<keyword evidence="3 9" id="KW-0274">FAD</keyword>
<keyword evidence="4 11" id="KW-0560">Oxidoreductase</keyword>
<dbReference type="VEuPathDB" id="FungiDB:PSHT_13269"/>
<comment type="similarity">
    <text evidence="1 11">Belongs to the class-I pyridine nucleotide-disulfide oxidoreductase family.</text>
</comment>
<feature type="binding site" evidence="9">
    <location>
        <begin position="185"/>
        <end position="192"/>
    </location>
    <ligand>
        <name>NAD(+)</name>
        <dbReference type="ChEBI" id="CHEBI:57540"/>
    </ligand>
</feature>
<keyword evidence="15" id="KW-1185">Reference proteome</keyword>
<feature type="binding site" evidence="9">
    <location>
        <begin position="326"/>
        <end position="329"/>
    </location>
    <ligand>
        <name>FAD</name>
        <dbReference type="ChEBI" id="CHEBI:57692"/>
    </ligand>
</feature>
<feature type="domain" description="FAD/NAD(P)-binding" evidence="13">
    <location>
        <begin position="44"/>
        <end position="157"/>
    </location>
</feature>
<evidence type="ECO:0000256" key="10">
    <source>
        <dbReference type="PIRSR" id="PIRSR000350-4"/>
    </source>
</evidence>
<dbReference type="Pfam" id="PF07992">
    <property type="entry name" value="Pyr_redox_2"/>
    <property type="match status" value="2"/>
</dbReference>
<gene>
    <name evidence="14" type="ORF">PSTT_08591</name>
</gene>
<dbReference type="InterPro" id="IPR001100">
    <property type="entry name" value="Pyr_nuc-diS_OxRdtase"/>
</dbReference>
<keyword evidence="9" id="KW-0547">Nucleotide-binding</keyword>
<keyword evidence="5 9" id="KW-0520">NAD</keyword>
<proteinExistence type="inferred from homology"/>
<dbReference type="GO" id="GO:0005739">
    <property type="term" value="C:mitochondrion"/>
    <property type="evidence" value="ECO:0007669"/>
    <property type="project" value="TreeGrafter"/>
</dbReference>
<evidence type="ECO:0000259" key="12">
    <source>
        <dbReference type="Pfam" id="PF02852"/>
    </source>
</evidence>
<protein>
    <recommendedName>
        <fullName evidence="16">Dihydrolipoyl dehydrogenase</fullName>
    </recommendedName>
</protein>
<comment type="cofactor">
    <cofactor evidence="9">
        <name>FAD</name>
        <dbReference type="ChEBI" id="CHEBI:57692"/>
    </cofactor>
    <text evidence="9">Binds 1 FAD per subunit.</text>
</comment>
<evidence type="ECO:0000313" key="14">
    <source>
        <dbReference type="EMBL" id="POW07010.1"/>
    </source>
</evidence>
<evidence type="ECO:0008006" key="16">
    <source>
        <dbReference type="Google" id="ProtNLM"/>
    </source>
</evidence>
<dbReference type="GO" id="GO:0045252">
    <property type="term" value="C:oxoglutarate dehydrogenase complex"/>
    <property type="evidence" value="ECO:0007669"/>
    <property type="project" value="TreeGrafter"/>
</dbReference>
<dbReference type="InterPro" id="IPR036188">
    <property type="entry name" value="FAD/NAD-bd_sf"/>
</dbReference>
<dbReference type="VEuPathDB" id="FungiDB:PSTT_08591"/>
<dbReference type="PIRSF" id="PIRSF000350">
    <property type="entry name" value="Mercury_reductase_MerA"/>
    <property type="match status" value="1"/>
</dbReference>
<evidence type="ECO:0000256" key="5">
    <source>
        <dbReference type="ARBA" id="ARBA00023027"/>
    </source>
</evidence>
<dbReference type="InterPro" id="IPR004099">
    <property type="entry name" value="Pyr_nucl-diS_OxRdtase_dimer"/>
</dbReference>
<evidence type="ECO:0000256" key="8">
    <source>
        <dbReference type="PIRSR" id="PIRSR000350-2"/>
    </source>
</evidence>
<feature type="binding site" evidence="9">
    <location>
        <position position="82"/>
    </location>
    <ligand>
        <name>FAD</name>
        <dbReference type="ChEBI" id="CHEBI:57692"/>
    </ligand>
</feature>
<dbReference type="PRINTS" id="PR00411">
    <property type="entry name" value="PNDRDTASEI"/>
</dbReference>
<feature type="active site" description="Proton acceptor" evidence="8">
    <location>
        <position position="452"/>
    </location>
</feature>
<dbReference type="SUPFAM" id="SSF51905">
    <property type="entry name" value="FAD/NAD(P)-binding domain"/>
    <property type="match status" value="1"/>
</dbReference>
<dbReference type="InterPro" id="IPR012999">
    <property type="entry name" value="Pyr_OxRdtase_I_AS"/>
</dbReference>
<feature type="disulfide bond" description="Redox-active" evidence="10">
    <location>
        <begin position="73"/>
        <end position="78"/>
    </location>
</feature>
<dbReference type="InterPro" id="IPR016156">
    <property type="entry name" value="FAD/NAD-linked_Rdtase_dimer_sf"/>
</dbReference>
<feature type="domain" description="FAD/NAD(P)-binding" evidence="13">
    <location>
        <begin position="166"/>
        <end position="335"/>
    </location>
</feature>
<feature type="binding site" evidence="9">
    <location>
        <position position="320"/>
    </location>
    <ligand>
        <name>FAD</name>
        <dbReference type="ChEBI" id="CHEBI:57692"/>
    </ligand>
</feature>
<evidence type="ECO:0000256" key="2">
    <source>
        <dbReference type="ARBA" id="ARBA00022630"/>
    </source>
</evidence>
<dbReference type="GO" id="GO:0006103">
    <property type="term" value="P:2-oxoglutarate metabolic process"/>
    <property type="evidence" value="ECO:0007669"/>
    <property type="project" value="TreeGrafter"/>
</dbReference>
<dbReference type="GO" id="GO:0004148">
    <property type="term" value="F:dihydrolipoyl dehydrogenase (NADH) activity"/>
    <property type="evidence" value="ECO:0007669"/>
    <property type="project" value="TreeGrafter"/>
</dbReference>
<dbReference type="PANTHER" id="PTHR22912">
    <property type="entry name" value="DISULFIDE OXIDOREDUCTASE"/>
    <property type="match status" value="1"/>
</dbReference>
<feature type="binding site" evidence="9">
    <location>
        <position position="208"/>
    </location>
    <ligand>
        <name>NAD(+)</name>
        <dbReference type="ChEBI" id="CHEBI:57540"/>
    </ligand>
</feature>
<dbReference type="GO" id="GO:0050660">
    <property type="term" value="F:flavin adenine dinucleotide binding"/>
    <property type="evidence" value="ECO:0007669"/>
    <property type="project" value="TreeGrafter"/>
</dbReference>
<evidence type="ECO:0000256" key="11">
    <source>
        <dbReference type="RuleBase" id="RU003691"/>
    </source>
</evidence>
<evidence type="ECO:0000256" key="1">
    <source>
        <dbReference type="ARBA" id="ARBA00007532"/>
    </source>
</evidence>
<name>A0A2S4VC45_9BASI</name>
<evidence type="ECO:0000256" key="4">
    <source>
        <dbReference type="ARBA" id="ARBA00023002"/>
    </source>
</evidence>
<accession>A0A2S4VC45</accession>
<keyword evidence="2 11" id="KW-0285">Flavoprotein</keyword>
<dbReference type="Gene3D" id="3.50.50.60">
    <property type="entry name" value="FAD/NAD(P)-binding domain"/>
    <property type="match status" value="3"/>
</dbReference>
<dbReference type="InterPro" id="IPR023753">
    <property type="entry name" value="FAD/NAD-binding_dom"/>
</dbReference>
<dbReference type="InterPro" id="IPR050151">
    <property type="entry name" value="Class-I_Pyr_Nuc-Dis_Oxidored"/>
</dbReference>
<evidence type="ECO:0000256" key="6">
    <source>
        <dbReference type="ARBA" id="ARBA00023157"/>
    </source>
</evidence>
<keyword evidence="6" id="KW-1015">Disulfide bond</keyword>
<feature type="binding site" evidence="9">
    <location>
        <position position="279"/>
    </location>
    <ligand>
        <name>NAD(+)</name>
        <dbReference type="ChEBI" id="CHEBI:57540"/>
    </ligand>
</feature>
<organism evidence="14 15">
    <name type="scientific">Puccinia striiformis</name>
    <dbReference type="NCBI Taxonomy" id="27350"/>
    <lineage>
        <taxon>Eukaryota</taxon>
        <taxon>Fungi</taxon>
        <taxon>Dikarya</taxon>
        <taxon>Basidiomycota</taxon>
        <taxon>Pucciniomycotina</taxon>
        <taxon>Pucciniomycetes</taxon>
        <taxon>Pucciniales</taxon>
        <taxon>Pucciniaceae</taxon>
        <taxon>Puccinia</taxon>
    </lineage>
</organism>
<dbReference type="Gene3D" id="3.30.390.30">
    <property type="match status" value="1"/>
</dbReference>
<evidence type="ECO:0000256" key="9">
    <source>
        <dbReference type="PIRSR" id="PIRSR000350-3"/>
    </source>
</evidence>
<sequence length="473" mass="50870">MISHSISRSYRVVPNLRTTATFSSRSLAPQLVRRFASQTDRKRPGGYVAAIKAAQLGLKTACVEKRGALGGTCLNVGCIPSKAMLNNSHIYHQTLHDLKNRGIDVGEVKLNLPNMLKAKNKAVLTLTKGIEGLFKKNKVDYIKGHGALSSTTTVSVDQSRLMKSGSSQTGALDLQEVPKKMVVIGGGIIGLEMGSVWSRLGAEVTVVEYLGAIGGQGIDGEIAQSFQKILSKQGIKFKLNTKVTGLEKIDERNHHVQIESADGAKTDKLEADVVLVAVGRRPNTSGLNLESVGVEVDQRGKVVIDSQYSTSVPNIKCIGDVTYGQMLAHKAEEEGIAIAEMIKTGHGHVNYDVIPSVVYTHPEVAWVGKTEEDLKKADVKYNIGKFPFLANSRAKTNDDSEGMVKFLTEKETDKILGVHIIGPNAGEMIGEAVLAMEYSASAEDVARTSHAHPTLSEAFKEAAMAATGKAIHF</sequence>
<dbReference type="Proteomes" id="UP000239156">
    <property type="component" value="Unassembled WGS sequence"/>
</dbReference>
<dbReference type="EMBL" id="PKSL01000079">
    <property type="protein sequence ID" value="POW07010.1"/>
    <property type="molecule type" value="Genomic_DNA"/>
</dbReference>
<evidence type="ECO:0000259" key="13">
    <source>
        <dbReference type="Pfam" id="PF07992"/>
    </source>
</evidence>
<feature type="binding site" evidence="9">
    <location>
        <position position="146"/>
    </location>
    <ligand>
        <name>FAD</name>
        <dbReference type="ChEBI" id="CHEBI:57692"/>
    </ligand>
</feature>
<reference evidence="14" key="1">
    <citation type="submission" date="2017-12" db="EMBL/GenBank/DDBJ databases">
        <title>Gene loss provides genomic basis for host adaptation in cereal stripe rust fungi.</title>
        <authorList>
            <person name="Xia C."/>
        </authorList>
    </citation>
    <scope>NUCLEOTIDE SEQUENCE [LARGE SCALE GENOMIC DNA]</scope>
    <source>
        <strain evidence="14">93-210</strain>
    </source>
</reference>
<evidence type="ECO:0000256" key="3">
    <source>
        <dbReference type="ARBA" id="ARBA00022827"/>
    </source>
</evidence>
<evidence type="ECO:0000313" key="15">
    <source>
        <dbReference type="Proteomes" id="UP000239156"/>
    </source>
</evidence>
<dbReference type="SUPFAM" id="SSF55424">
    <property type="entry name" value="FAD/NAD-linked reductases, dimerisation (C-terminal) domain"/>
    <property type="match status" value="1"/>
</dbReference>
<dbReference type="FunFam" id="3.30.390.30:FF:000001">
    <property type="entry name" value="Dihydrolipoyl dehydrogenase"/>
    <property type="match status" value="1"/>
</dbReference>
<evidence type="ECO:0000256" key="7">
    <source>
        <dbReference type="ARBA" id="ARBA00023284"/>
    </source>
</evidence>
<dbReference type="AlphaFoldDB" id="A0A2S4VC45"/>
<comment type="caution">
    <text evidence="14">The sequence shown here is derived from an EMBL/GenBank/DDBJ whole genome shotgun (WGS) entry which is preliminary data.</text>
</comment>
<dbReference type="Pfam" id="PF02852">
    <property type="entry name" value="Pyr_redox_dim"/>
    <property type="match status" value="1"/>
</dbReference>
<keyword evidence="7 11" id="KW-0676">Redox-active center</keyword>
<dbReference type="PRINTS" id="PR00368">
    <property type="entry name" value="FADPNR"/>
</dbReference>
<dbReference type="PROSITE" id="PS00076">
    <property type="entry name" value="PYRIDINE_REDOX_1"/>
    <property type="match status" value="1"/>
</dbReference>
<dbReference type="PANTHER" id="PTHR22912:SF151">
    <property type="entry name" value="DIHYDROLIPOYL DEHYDROGENASE, MITOCHONDRIAL"/>
    <property type="match status" value="1"/>
</dbReference>
<feature type="domain" description="Pyridine nucleotide-disulphide oxidoreductase dimerisation" evidence="12">
    <location>
        <begin position="354"/>
        <end position="463"/>
    </location>
</feature>